<accession>A0A2S3R5U1</accession>
<evidence type="ECO:0000259" key="2">
    <source>
        <dbReference type="Pfam" id="PF08525"/>
    </source>
</evidence>
<dbReference type="EMBL" id="PDGH01000054">
    <property type="protein sequence ID" value="POB49072.1"/>
    <property type="molecule type" value="Genomic_DNA"/>
</dbReference>
<feature type="domain" description="Opacity-associated protein A-like N-terminal" evidence="2">
    <location>
        <begin position="46"/>
        <end position="72"/>
    </location>
</feature>
<comment type="caution">
    <text evidence="3">The sequence shown here is derived from an EMBL/GenBank/DDBJ whole genome shotgun (WGS) entry which is preliminary data.</text>
</comment>
<dbReference type="GO" id="GO:0042834">
    <property type="term" value="F:peptidoglycan binding"/>
    <property type="evidence" value="ECO:0007669"/>
    <property type="project" value="InterPro"/>
</dbReference>
<dbReference type="Gene3D" id="3.10.450.350">
    <property type="match status" value="1"/>
</dbReference>
<dbReference type="InterPro" id="IPR013731">
    <property type="entry name" value="OapA_N"/>
</dbReference>
<dbReference type="AlphaFoldDB" id="A0A2S3R5U1"/>
<protein>
    <submittedName>
        <fullName evidence="3">Lysine transporter LysM</fullName>
    </submittedName>
</protein>
<evidence type="ECO:0000313" key="4">
    <source>
        <dbReference type="Proteomes" id="UP000237466"/>
    </source>
</evidence>
<dbReference type="Pfam" id="PF04225">
    <property type="entry name" value="LysM_OapA"/>
    <property type="match status" value="1"/>
</dbReference>
<evidence type="ECO:0000259" key="1">
    <source>
        <dbReference type="Pfam" id="PF04225"/>
    </source>
</evidence>
<sequence>MQRVWRSTSMNRRRKKKAQVDYLALCKQRIAQFDYQRILSNVKQFWATLPRLHQRALYVLVPVLFVLLLWPSSEPELKVSEPSTPQRIALDIDTTGLSQQRTEEQNNLKSNSWKEYLVRDGDTLSQVFRNNQLSMSDLNALVRIEGDDKPLSQIKQGQLVRFKLNDTGQLDILQLEKGTTSVMFFRLSDGGFGRSK</sequence>
<reference evidence="3 4" key="1">
    <citation type="journal article" date="2018" name="Front. Microbiol.">
        <title>Phylogeny of Vibrio vulnificus from the Analysis of the Core-Genome: Implications for Intra-Species Taxonomy.</title>
        <authorList>
            <person name="Roig F.J."/>
            <person name="Gonzalez-Candelas F."/>
            <person name="Sanjuan E."/>
            <person name="Fouz B."/>
            <person name="Feil E.J."/>
            <person name="Llorens C."/>
            <person name="Baker-Austin C."/>
            <person name="Oliver J.D."/>
            <person name="Danin-Poleg Y."/>
            <person name="Gibas C.J."/>
            <person name="Kashi Y."/>
            <person name="Gulig P.A."/>
            <person name="Morrison S.S."/>
            <person name="Amaro C."/>
        </authorList>
    </citation>
    <scope>NUCLEOTIDE SEQUENCE [LARGE SCALE GENOMIC DNA]</scope>
    <source>
        <strain evidence="3 4">CECT4608</strain>
    </source>
</reference>
<organism evidence="3 4">
    <name type="scientific">Vibrio vulnificus</name>
    <dbReference type="NCBI Taxonomy" id="672"/>
    <lineage>
        <taxon>Bacteria</taxon>
        <taxon>Pseudomonadati</taxon>
        <taxon>Pseudomonadota</taxon>
        <taxon>Gammaproteobacteria</taxon>
        <taxon>Vibrionales</taxon>
        <taxon>Vibrionaceae</taxon>
        <taxon>Vibrio</taxon>
    </lineage>
</organism>
<feature type="domain" description="Opacity-associated protein A LysM-like" evidence="1">
    <location>
        <begin position="112"/>
        <end position="196"/>
    </location>
</feature>
<name>A0A2S3R5U1_VIBVL</name>
<proteinExistence type="predicted"/>
<dbReference type="Pfam" id="PF08525">
    <property type="entry name" value="OapA_N"/>
    <property type="match status" value="1"/>
</dbReference>
<dbReference type="Proteomes" id="UP000237466">
    <property type="component" value="Unassembled WGS sequence"/>
</dbReference>
<gene>
    <name evidence="3" type="ORF">CRN52_06285</name>
</gene>
<evidence type="ECO:0000313" key="3">
    <source>
        <dbReference type="EMBL" id="POB49072.1"/>
    </source>
</evidence>
<dbReference type="InterPro" id="IPR007340">
    <property type="entry name" value="LysM_Opacity-associatedA"/>
</dbReference>